<dbReference type="Pfam" id="PF12281">
    <property type="entry name" value="NTP_transf_8"/>
    <property type="match status" value="1"/>
</dbReference>
<dbReference type="AlphaFoldDB" id="A0A7G5EL87"/>
<protein>
    <recommendedName>
        <fullName evidence="1">Nucleotidyltransferase-like domain-containing protein</fullName>
    </recommendedName>
</protein>
<evidence type="ECO:0000313" key="3">
    <source>
        <dbReference type="Proteomes" id="UP000515240"/>
    </source>
</evidence>
<name>A0A7G5EL87_9BURK</name>
<dbReference type="KEGG" id="cpis:HS961_19035"/>
<dbReference type="EMBL" id="CP058554">
    <property type="protein sequence ID" value="QMV74762.1"/>
    <property type="molecule type" value="Genomic_DNA"/>
</dbReference>
<reference evidence="2 3" key="1">
    <citation type="journal article" date="2020" name="G3 (Bethesda)">
        <title>CeMbio - The Caenorhabditis elegans Microbiome Resource.</title>
        <authorList>
            <person name="Dirksen P."/>
            <person name="Assie A."/>
            <person name="Zimmermann J."/>
            <person name="Zhang F."/>
            <person name="Tietje A.M."/>
            <person name="Marsh S.A."/>
            <person name="Felix M.A."/>
            <person name="Shapira M."/>
            <person name="Kaleta C."/>
            <person name="Schulenburg H."/>
            <person name="Samuel B."/>
        </authorList>
    </citation>
    <scope>NUCLEOTIDE SEQUENCE [LARGE SCALE GENOMIC DNA]</scope>
    <source>
        <strain evidence="2 3">BIGb0172</strain>
    </source>
</reference>
<dbReference type="InterPro" id="IPR058575">
    <property type="entry name" value="NTP_transf_8_dom"/>
</dbReference>
<gene>
    <name evidence="2" type="ORF">HS961_19035</name>
</gene>
<accession>A0A7G5EL87</accession>
<evidence type="ECO:0000259" key="1">
    <source>
        <dbReference type="Pfam" id="PF12281"/>
    </source>
</evidence>
<evidence type="ECO:0000313" key="2">
    <source>
        <dbReference type="EMBL" id="QMV74762.1"/>
    </source>
</evidence>
<proteinExistence type="predicted"/>
<feature type="domain" description="Nucleotidyltransferase-like" evidence="1">
    <location>
        <begin position="111"/>
        <end position="296"/>
    </location>
</feature>
<dbReference type="Proteomes" id="UP000515240">
    <property type="component" value="Chromosome"/>
</dbReference>
<sequence>MELPRITDLAAKQAIDAIRLFREFVRVQRELQAYEGSLFFKKVGGYEYLLHKLHGRVHYRGTRSAATEAEYAAFNEQKLRLKTRFDLLKPSVETHQRMNKAVHAGSVPTDIIEVLTQLERHGLNDNCLVLGGAALYAYCQSAGIQIEDLTMPGQSEALLPRQPGTLCVLVQTPQPGAADLLRQLQHSLRTVAQLEVSEALPSSCWVWSFRFDVAASTASSKKPAHAATRKLTADALNGAKMRNAMHRQSGGAVSQSIETEAWLALLQQAPVYEQVVIGRTGKMAVMRTLDPQLFVRLAHARQLHADVDREQSAQHSQLVERLLESSMVISKIDGVAQAALDHQLLAMAADMEVSRDPI</sequence>
<keyword evidence="3" id="KW-1185">Reference proteome</keyword>
<organism evidence="2 3">
    <name type="scientific">Comamonas piscis</name>
    <dbReference type="NCBI Taxonomy" id="1562974"/>
    <lineage>
        <taxon>Bacteria</taxon>
        <taxon>Pseudomonadati</taxon>
        <taxon>Pseudomonadota</taxon>
        <taxon>Betaproteobacteria</taxon>
        <taxon>Burkholderiales</taxon>
        <taxon>Comamonadaceae</taxon>
        <taxon>Comamonas</taxon>
    </lineage>
</organism>
<dbReference type="RefSeq" id="WP_182324685.1">
    <property type="nucleotide sequence ID" value="NZ_CP058554.1"/>
</dbReference>